<comment type="caution">
    <text evidence="3">The sequence shown here is derived from an EMBL/GenBank/DDBJ whole genome shotgun (WGS) entry which is preliminary data.</text>
</comment>
<feature type="transmembrane region" description="Helical" evidence="1">
    <location>
        <begin position="12"/>
        <end position="32"/>
    </location>
</feature>
<dbReference type="GeneID" id="31529904"/>
<dbReference type="Pfam" id="PF05305">
    <property type="entry name" value="DUF732"/>
    <property type="match status" value="1"/>
</dbReference>
<organism evidence="3 4">
    <name type="scientific">Mycobacterium colombiense CECT 3035</name>
    <dbReference type="NCBI Taxonomy" id="1041522"/>
    <lineage>
        <taxon>Bacteria</taxon>
        <taxon>Bacillati</taxon>
        <taxon>Actinomycetota</taxon>
        <taxon>Actinomycetes</taxon>
        <taxon>Mycobacteriales</taxon>
        <taxon>Mycobacteriaceae</taxon>
        <taxon>Mycobacterium</taxon>
        <taxon>Mycobacterium avium complex (MAC)</taxon>
    </lineage>
</organism>
<dbReference type="eggNOG" id="ENOG5032JRP">
    <property type="taxonomic scope" value="Bacteria"/>
</dbReference>
<proteinExistence type="predicted"/>
<evidence type="ECO:0000313" key="3">
    <source>
        <dbReference type="EMBL" id="EJO86776.1"/>
    </source>
</evidence>
<feature type="domain" description="DUF732" evidence="2">
    <location>
        <begin position="40"/>
        <end position="107"/>
    </location>
</feature>
<accession>J5DYT8</accession>
<evidence type="ECO:0000259" key="2">
    <source>
        <dbReference type="Pfam" id="PF05305"/>
    </source>
</evidence>
<dbReference type="RefSeq" id="WP_007775971.1">
    <property type="nucleotide sequence ID" value="NZ_AFVW02000007.1"/>
</dbReference>
<gene>
    <name evidence="3" type="ORF">MCOL_V222743</name>
</gene>
<sequence length="120" mass="12436">MIFATRVRWTVLPIVGVITGLVSLAAVLSAPIRADIVGNAFLSALTNAGITYTQPASATAMGESVCPMLFEPGGSFDEVASRMAEGNGLSYEMAGKFTIVAIATYCPAVIAPLLGNRPRS</sequence>
<keyword evidence="1" id="KW-0812">Transmembrane</keyword>
<protein>
    <submittedName>
        <fullName evidence="3">LprJ</fullName>
    </submittedName>
</protein>
<name>J5DYT8_9MYCO</name>
<keyword evidence="1" id="KW-0472">Membrane</keyword>
<evidence type="ECO:0000313" key="4">
    <source>
        <dbReference type="Proteomes" id="UP000006455"/>
    </source>
</evidence>
<keyword evidence="1" id="KW-1133">Transmembrane helix</keyword>
<feature type="transmembrane region" description="Helical" evidence="1">
    <location>
        <begin position="97"/>
        <end position="115"/>
    </location>
</feature>
<dbReference type="Proteomes" id="UP000006455">
    <property type="component" value="Unassembled WGS sequence"/>
</dbReference>
<dbReference type="AlphaFoldDB" id="J5DYT8"/>
<evidence type="ECO:0000256" key="1">
    <source>
        <dbReference type="SAM" id="Phobius"/>
    </source>
</evidence>
<dbReference type="STRING" id="1041522.GCA_002105755_00905"/>
<dbReference type="EMBL" id="AFVW02000007">
    <property type="protein sequence ID" value="EJO86776.1"/>
    <property type="molecule type" value="Genomic_DNA"/>
</dbReference>
<dbReference type="InterPro" id="IPR007969">
    <property type="entry name" value="DUF732"/>
</dbReference>
<reference evidence="3 4" key="1">
    <citation type="journal article" date="2011" name="J. Bacteriol.">
        <title>Genome sequence of the Mycobacterium colombiense type strain, CECT 3035.</title>
        <authorList>
            <person name="Gonzalez-Perez M."/>
            <person name="Murcia M.I."/>
            <person name="Landsman D."/>
            <person name="Jordan I.K."/>
            <person name="Marino-Ramirez L."/>
        </authorList>
    </citation>
    <scope>NUCLEOTIDE SEQUENCE [LARGE SCALE GENOMIC DNA]</scope>
    <source>
        <strain evidence="3 4">CECT 3035</strain>
    </source>
</reference>